<sequence length="172" mass="18707">MFWGFIAVIVAGIGGAGISIILGKITKGRTPKWLTPFAAAFAMLVTTISNEYLWYDQSTANLKPGVAVVSTIESSAFYRPWTYLFPITDRFAALDTNSLTAHPSGQNRVVGDLYFFARWENTQRLQILFDCASGGTLPMVPGETYDEVTEADFANPNGDEEMVSLACSGGTE</sequence>
<accession>A0A1M4N3N0</accession>
<reference evidence="3" key="1">
    <citation type="submission" date="2016-09" db="EMBL/GenBank/DDBJ databases">
        <authorList>
            <person name="Wibberg D."/>
        </authorList>
    </citation>
    <scope>NUCLEOTIDE SEQUENCE [LARGE SCALE GENOMIC DNA]</scope>
</reference>
<name>A0A1M4N3N0_9RHOB</name>
<dbReference type="Proteomes" id="UP000184085">
    <property type="component" value="Unassembled WGS sequence"/>
</dbReference>
<dbReference type="EMBL" id="FMJB01000047">
    <property type="protein sequence ID" value="SCM67666.1"/>
    <property type="molecule type" value="Genomic_DNA"/>
</dbReference>
<dbReference type="RefSeq" id="WP_072706308.1">
    <property type="nucleotide sequence ID" value="NZ_FMJB01000047.1"/>
</dbReference>
<evidence type="ECO:0000313" key="3">
    <source>
        <dbReference type="Proteomes" id="UP000184085"/>
    </source>
</evidence>
<keyword evidence="1" id="KW-0472">Membrane</keyword>
<protein>
    <submittedName>
        <fullName evidence="2">Uncharacterized protein</fullName>
    </submittedName>
</protein>
<proteinExistence type="predicted"/>
<keyword evidence="3" id="KW-1185">Reference proteome</keyword>
<feature type="transmembrane region" description="Helical" evidence="1">
    <location>
        <begin position="37"/>
        <end position="55"/>
    </location>
</feature>
<dbReference type="AlphaFoldDB" id="A0A1M4N3N0"/>
<organism evidence="2 3">
    <name type="scientific">Donghicola eburneus</name>
    <dbReference type="NCBI Taxonomy" id="393278"/>
    <lineage>
        <taxon>Bacteria</taxon>
        <taxon>Pseudomonadati</taxon>
        <taxon>Pseudomonadota</taxon>
        <taxon>Alphaproteobacteria</taxon>
        <taxon>Rhodobacterales</taxon>
        <taxon>Roseobacteraceae</taxon>
        <taxon>Donghicola</taxon>
    </lineage>
</organism>
<evidence type="ECO:0000256" key="1">
    <source>
        <dbReference type="SAM" id="Phobius"/>
    </source>
</evidence>
<keyword evidence="1" id="KW-0812">Transmembrane</keyword>
<keyword evidence="1" id="KW-1133">Transmembrane helix</keyword>
<gene>
    <name evidence="2" type="ORF">KARMA_1868</name>
</gene>
<feature type="transmembrane region" description="Helical" evidence="1">
    <location>
        <begin position="6"/>
        <end position="25"/>
    </location>
</feature>
<evidence type="ECO:0000313" key="2">
    <source>
        <dbReference type="EMBL" id="SCM67666.1"/>
    </source>
</evidence>